<feature type="region of interest" description="Disordered" evidence="7">
    <location>
        <begin position="257"/>
        <end position="308"/>
    </location>
</feature>
<organism evidence="9 10">
    <name type="scientific">Pseudozyma flocculosa PF-1</name>
    <dbReference type="NCBI Taxonomy" id="1277687"/>
    <lineage>
        <taxon>Eukaryota</taxon>
        <taxon>Fungi</taxon>
        <taxon>Dikarya</taxon>
        <taxon>Basidiomycota</taxon>
        <taxon>Ustilaginomycotina</taxon>
        <taxon>Ustilaginomycetes</taxon>
        <taxon>Ustilaginales</taxon>
        <taxon>Ustilaginaceae</taxon>
        <taxon>Pseudozyma</taxon>
    </lineage>
</organism>
<dbReference type="InterPro" id="IPR051027">
    <property type="entry name" value="bZIP_transcription_factors"/>
</dbReference>
<keyword evidence="5" id="KW-0539">Nucleus</keyword>
<feature type="compositionally biased region" description="Polar residues" evidence="7">
    <location>
        <begin position="223"/>
        <end position="234"/>
    </location>
</feature>
<feature type="compositionally biased region" description="Low complexity" evidence="7">
    <location>
        <begin position="383"/>
        <end position="402"/>
    </location>
</feature>
<dbReference type="PROSITE" id="PS50217">
    <property type="entry name" value="BZIP"/>
    <property type="match status" value="1"/>
</dbReference>
<sequence length="688" mass="70873">MTDTATAQRPPARPTKRSSPSRSQARHHLEPNPFEKSFSSGPSDTPERRPDSKADANKISSTSTPPLSTRPGAAYRDRNPSTPKTQTSPSGGGQDSTSTPKPLLPPVASITSPASEANQYPWAAGLTSSLRSGPLSPAMLAGPQSSHFDPSTFRTGFTPDLSNFKTGLTPLGGGLSFPPPSPNTAAFLAAMVNSTSSTSAATITPNTLSALSGNPVNPLDASTGANGLSSQPQNFGGKPIDSHDQFDLAFSRTFGADGSKAAQPGSKLKASIENNDTDSSISQSVSPQMMQKPLGPLDASAQQQQQQQATQAASGLFLLSQAQQEISKREGSLGGPNGAAFAAANAPTSLYESTNTNKGAKGGNPKGAKGGAAAGGNKRKKGAAASANGDDAQSAAGGASNGKKAKTGAKKAASETSEQAGGAPSGKRNSLSGDDHFDDGSGDESGGENNNNEGGKNGGNMDDKRKNFLERNRQAALKCRQRKKAWLASLQAKVEYLQNDNENLQNTVGALRNEIMFLKSQLVQANGGAPPGVPMSMPMGMGPMGPHPHPDPHHSMGQPGMPIPAGMGPPHPAYMHPATSGPPHMTQAPHQAGMYSAHAVPRPANMPPHNPNQPGYPHDMRGRPRSEGDIKRDGSTDASGSEGPQLTDQPMGPGPIKHEREWSNPAAAAAAAADTSKNREVSAATIKV</sequence>
<dbReference type="AlphaFoldDB" id="A0A061H4X8"/>
<feature type="coiled-coil region" evidence="6">
    <location>
        <begin position="487"/>
        <end position="521"/>
    </location>
</feature>
<feature type="region of interest" description="Disordered" evidence="7">
    <location>
        <begin position="1"/>
        <end position="111"/>
    </location>
</feature>
<dbReference type="RefSeq" id="XP_007880550.1">
    <property type="nucleotide sequence ID" value="XM_007882359.1"/>
</dbReference>
<dbReference type="eggNOG" id="KOG1414">
    <property type="taxonomic scope" value="Eukaryota"/>
</dbReference>
<dbReference type="GO" id="GO:0003677">
    <property type="term" value="F:DNA binding"/>
    <property type="evidence" value="ECO:0007669"/>
    <property type="project" value="UniProtKB-KW"/>
</dbReference>
<dbReference type="KEGG" id="pfp:PFL1_04831"/>
<dbReference type="GeneID" id="19318931"/>
<feature type="compositionally biased region" description="Gly residues" evidence="7">
    <location>
        <begin position="360"/>
        <end position="374"/>
    </location>
</feature>
<dbReference type="Pfam" id="PF00170">
    <property type="entry name" value="bZIP_1"/>
    <property type="match status" value="1"/>
</dbReference>
<dbReference type="InterPro" id="IPR020956">
    <property type="entry name" value="TF_Aft1_OSM"/>
</dbReference>
<dbReference type="InterPro" id="IPR046347">
    <property type="entry name" value="bZIP_sf"/>
</dbReference>
<dbReference type="SMART" id="SM00338">
    <property type="entry name" value="BRLZ"/>
    <property type="match status" value="1"/>
</dbReference>
<evidence type="ECO:0000313" key="10">
    <source>
        <dbReference type="Proteomes" id="UP000053664"/>
    </source>
</evidence>
<gene>
    <name evidence="9" type="ORF">PFL1_04831</name>
</gene>
<dbReference type="GO" id="GO:0003700">
    <property type="term" value="F:DNA-binding transcription factor activity"/>
    <property type="evidence" value="ECO:0007669"/>
    <property type="project" value="InterPro"/>
</dbReference>
<proteinExistence type="predicted"/>
<feature type="region of interest" description="Disordered" evidence="7">
    <location>
        <begin position="351"/>
        <end position="464"/>
    </location>
</feature>
<evidence type="ECO:0000256" key="1">
    <source>
        <dbReference type="ARBA" id="ARBA00004123"/>
    </source>
</evidence>
<feature type="compositionally biased region" description="Low complexity" evidence="7">
    <location>
        <begin position="60"/>
        <end position="71"/>
    </location>
</feature>
<dbReference type="CDD" id="cd14687">
    <property type="entry name" value="bZIP_ATF2"/>
    <property type="match status" value="1"/>
</dbReference>
<evidence type="ECO:0000256" key="7">
    <source>
        <dbReference type="SAM" id="MobiDB-lite"/>
    </source>
</evidence>
<feature type="compositionally biased region" description="Low complexity" evidence="7">
    <location>
        <begin position="299"/>
        <end position="308"/>
    </location>
</feature>
<evidence type="ECO:0000256" key="6">
    <source>
        <dbReference type="SAM" id="Coils"/>
    </source>
</evidence>
<keyword evidence="3" id="KW-0238">DNA-binding</keyword>
<keyword evidence="2" id="KW-0805">Transcription regulation</keyword>
<comment type="subcellular location">
    <subcellularLocation>
        <location evidence="1">Nucleus</location>
    </subcellularLocation>
</comment>
<dbReference type="Pfam" id="PF11785">
    <property type="entry name" value="Aft1_OSA"/>
    <property type="match status" value="1"/>
</dbReference>
<evidence type="ECO:0000256" key="2">
    <source>
        <dbReference type="ARBA" id="ARBA00023015"/>
    </source>
</evidence>
<dbReference type="SUPFAM" id="SSF57959">
    <property type="entry name" value="Leucine zipper domain"/>
    <property type="match status" value="1"/>
</dbReference>
<feature type="compositionally biased region" description="Polar residues" evidence="7">
    <location>
        <begin position="80"/>
        <end position="100"/>
    </location>
</feature>
<feature type="compositionally biased region" description="Basic and acidic residues" evidence="7">
    <location>
        <begin position="45"/>
        <end position="56"/>
    </location>
</feature>
<name>A0A061H4X8_9BASI</name>
<evidence type="ECO:0000256" key="3">
    <source>
        <dbReference type="ARBA" id="ARBA00023125"/>
    </source>
</evidence>
<accession>A0A061H4X8</accession>
<evidence type="ECO:0000259" key="8">
    <source>
        <dbReference type="PROSITE" id="PS50217"/>
    </source>
</evidence>
<feature type="compositionally biased region" description="Polar residues" evidence="7">
    <location>
        <begin position="272"/>
        <end position="289"/>
    </location>
</feature>
<keyword evidence="4" id="KW-0804">Transcription</keyword>
<feature type="domain" description="BZIP" evidence="8">
    <location>
        <begin position="462"/>
        <end position="525"/>
    </location>
</feature>
<dbReference type="FunFam" id="1.20.5.170:FF:000053">
    <property type="entry name" value="BZIP transcription factor AtfA"/>
    <property type="match status" value="1"/>
</dbReference>
<dbReference type="InterPro" id="IPR004827">
    <property type="entry name" value="bZIP"/>
</dbReference>
<dbReference type="Gene3D" id="1.20.5.170">
    <property type="match status" value="1"/>
</dbReference>
<dbReference type="Pfam" id="PF11786">
    <property type="entry name" value="Aft1_HRA"/>
    <property type="match status" value="1"/>
</dbReference>
<dbReference type="GO" id="GO:0005634">
    <property type="term" value="C:nucleus"/>
    <property type="evidence" value="ECO:0007669"/>
    <property type="project" value="UniProtKB-SubCell"/>
</dbReference>
<dbReference type="InterPro" id="IPR021755">
    <property type="entry name" value="TF_Aft1_HRA"/>
</dbReference>
<evidence type="ECO:0000256" key="4">
    <source>
        <dbReference type="ARBA" id="ARBA00023163"/>
    </source>
</evidence>
<feature type="region of interest" description="Disordered" evidence="7">
    <location>
        <begin position="568"/>
        <end position="688"/>
    </location>
</feature>
<reference evidence="9 10" key="1">
    <citation type="journal article" date="2013" name="Plant Cell">
        <title>The transition from a phytopathogenic smut ancestor to an anamorphic biocontrol agent deciphered by comparative whole-genome analysis.</title>
        <authorList>
            <person name="Lefebvre F."/>
            <person name="Joly D.L."/>
            <person name="Labbe C."/>
            <person name="Teichmann B."/>
            <person name="Linning R."/>
            <person name="Belzile F."/>
            <person name="Bakkeren G."/>
            <person name="Belanger R.R."/>
        </authorList>
    </citation>
    <scope>NUCLEOTIDE SEQUENCE [LARGE SCALE GENOMIC DNA]</scope>
    <source>
        <strain evidence="9 10">PF-1</strain>
    </source>
</reference>
<protein>
    <recommendedName>
        <fullName evidence="8">BZIP domain-containing protein</fullName>
    </recommendedName>
</protein>
<dbReference type="Proteomes" id="UP000053664">
    <property type="component" value="Unassembled WGS sequence"/>
</dbReference>
<feature type="compositionally biased region" description="Polar residues" evidence="7">
    <location>
        <begin position="636"/>
        <end position="648"/>
    </location>
</feature>
<feature type="compositionally biased region" description="Basic and acidic residues" evidence="7">
    <location>
        <begin position="618"/>
        <end position="635"/>
    </location>
</feature>
<keyword evidence="6" id="KW-0175">Coiled coil</keyword>
<dbReference type="OrthoDB" id="295274at2759"/>
<dbReference type="PANTHER" id="PTHR19304">
    <property type="entry name" value="CYCLIC-AMP RESPONSE ELEMENT BINDING PROTEIN"/>
    <property type="match status" value="1"/>
</dbReference>
<evidence type="ECO:0000313" key="9">
    <source>
        <dbReference type="EMBL" id="EPQ27693.1"/>
    </source>
</evidence>
<dbReference type="EMBL" id="KE361638">
    <property type="protein sequence ID" value="EPQ27693.1"/>
    <property type="molecule type" value="Genomic_DNA"/>
</dbReference>
<feature type="region of interest" description="Disordered" evidence="7">
    <location>
        <begin position="220"/>
        <end position="242"/>
    </location>
</feature>
<evidence type="ECO:0000256" key="5">
    <source>
        <dbReference type="ARBA" id="ARBA00023242"/>
    </source>
</evidence>
<dbReference type="HOGENOM" id="CLU_387312_0_0_1"/>